<name>A0AA44WE00_VERDA</name>
<gene>
    <name evidence="1" type="ORF">BJF96_g7294</name>
</gene>
<evidence type="ECO:0000313" key="1">
    <source>
        <dbReference type="EMBL" id="PNH29385.1"/>
    </source>
</evidence>
<sequence>MTAEEFAINVGQIEGNLETALKAIETVTTPASKPPTIS</sequence>
<organism evidence="1 2">
    <name type="scientific">Verticillium dahliae</name>
    <name type="common">Verticillium wilt</name>
    <dbReference type="NCBI Taxonomy" id="27337"/>
    <lineage>
        <taxon>Eukaryota</taxon>
        <taxon>Fungi</taxon>
        <taxon>Dikarya</taxon>
        <taxon>Ascomycota</taxon>
        <taxon>Pezizomycotina</taxon>
        <taxon>Sordariomycetes</taxon>
        <taxon>Hypocreomycetidae</taxon>
        <taxon>Glomerellales</taxon>
        <taxon>Plectosphaerellaceae</taxon>
        <taxon>Verticillium</taxon>
    </lineage>
</organism>
<comment type="caution">
    <text evidence="1">The sequence shown here is derived from an EMBL/GenBank/DDBJ whole genome shotgun (WGS) entry which is preliminary data.</text>
</comment>
<dbReference type="Proteomes" id="UP000236305">
    <property type="component" value="Unassembled WGS sequence"/>
</dbReference>
<dbReference type="AlphaFoldDB" id="A0AA44WE00"/>
<evidence type="ECO:0000313" key="2">
    <source>
        <dbReference type="Proteomes" id="UP000236305"/>
    </source>
</evidence>
<accession>A0AA44WE00</accession>
<dbReference type="EMBL" id="MPSH01000027">
    <property type="protein sequence ID" value="PNH29385.1"/>
    <property type="molecule type" value="Genomic_DNA"/>
</dbReference>
<reference evidence="1 2" key="1">
    <citation type="submission" date="2017-12" db="EMBL/GenBank/DDBJ databases">
        <title>Comparative genomics yields insights into virulence evolution of Verticillium dahliae.</title>
        <authorList>
            <person name="Fan R."/>
            <person name="Armitage A.D."/>
            <person name="Cascant-Lopez E."/>
            <person name="Sobczyk M."/>
            <person name="Cockerton H.M."/>
            <person name="Harrison R.J."/>
        </authorList>
    </citation>
    <scope>NUCLEOTIDE SEQUENCE [LARGE SCALE GENOMIC DNA]</scope>
    <source>
        <strain evidence="1 2">12008</strain>
    </source>
</reference>
<proteinExistence type="predicted"/>
<protein>
    <submittedName>
        <fullName evidence="1">Uncharacterized protein</fullName>
    </submittedName>
</protein>